<dbReference type="EMBL" id="UOGE01000085">
    <property type="protein sequence ID" value="VAX23469.1"/>
    <property type="molecule type" value="Genomic_DNA"/>
</dbReference>
<feature type="transmembrane region" description="Helical" evidence="1">
    <location>
        <begin position="404"/>
        <end position="423"/>
    </location>
</feature>
<feature type="transmembrane region" description="Helical" evidence="1">
    <location>
        <begin position="379"/>
        <end position="397"/>
    </location>
</feature>
<protein>
    <submittedName>
        <fullName evidence="2">Uncharacterized protein</fullName>
    </submittedName>
</protein>
<feature type="transmembrane region" description="Helical" evidence="1">
    <location>
        <begin position="312"/>
        <end position="334"/>
    </location>
</feature>
<feature type="transmembrane region" description="Helical" evidence="1">
    <location>
        <begin position="269"/>
        <end position="300"/>
    </location>
</feature>
<feature type="transmembrane region" description="Helical" evidence="1">
    <location>
        <begin position="456"/>
        <end position="473"/>
    </location>
</feature>
<accession>A0A3B1BZT4</accession>
<keyword evidence="1" id="KW-1133">Transmembrane helix</keyword>
<proteinExistence type="predicted"/>
<feature type="transmembrane region" description="Helical" evidence="1">
    <location>
        <begin position="505"/>
        <end position="523"/>
    </location>
</feature>
<keyword evidence="1" id="KW-0812">Transmembrane</keyword>
<feature type="transmembrane region" description="Helical" evidence="1">
    <location>
        <begin position="429"/>
        <end position="449"/>
    </location>
</feature>
<feature type="transmembrane region" description="Helical" evidence="1">
    <location>
        <begin position="114"/>
        <end position="133"/>
    </location>
</feature>
<reference evidence="2" key="1">
    <citation type="submission" date="2018-06" db="EMBL/GenBank/DDBJ databases">
        <authorList>
            <person name="Zhirakovskaya E."/>
        </authorList>
    </citation>
    <scope>NUCLEOTIDE SEQUENCE</scope>
</reference>
<name>A0A3B1BZT4_9ZZZZ</name>
<feature type="transmembrane region" description="Helical" evidence="1">
    <location>
        <begin position="12"/>
        <end position="37"/>
    </location>
</feature>
<dbReference type="AlphaFoldDB" id="A0A3B1BZT4"/>
<evidence type="ECO:0000256" key="1">
    <source>
        <dbReference type="SAM" id="Phobius"/>
    </source>
</evidence>
<keyword evidence="1" id="KW-0472">Membrane</keyword>
<gene>
    <name evidence="2" type="ORF">MNBD_NITROSPINAE02-337</name>
</gene>
<feature type="transmembrane region" description="Helical" evidence="1">
    <location>
        <begin position="186"/>
        <end position="206"/>
    </location>
</feature>
<sequence length="628" mass="71291">MNITEAPFRIIPFVFYFIGIFCLITVALPDSWIMALLGSFTTDGSVNMPAERIMPTLKIALVLLALLLLSVGFMLQKFRSSIIRYITFYLESLRENVMSTATEMNQAIQSDSRLHLVVLALTIVAGFSLRLYYMSYSILYDEGYTYFNFVQMPLLVGLTDYSAPNNHLFYTLLSHISVSILGETTFALRLPAFIAGIMIVPASYIASRFVIDKNVAIITASFTATSYTLIDYTANARGYSLASLFFLCMIISSFRIAKANNLDTLNLTAQFFAIVGALYTLPSMIYAVLANFLFLFYIAFKKKLDFKLIKKLVALAIVSLATCAALYSVVFMHIPYNKWKNIPVIKTKITPLPFNTFVEKNSSEFKQAINDFLIVYPGYFGQVIIAFMLIGMIYVLYRHTMFSKFLIVLAFTAISLLLFQRIAPFSRSWQYLIPIAASLVSVGIIFIVNNFCRKKYIVEIALLAAVLNLMLAGPEAITTKADRHYFKESPLVGAMLKERYQEGDMIVTLGSVMVAGIISHYLYSYNVFGAREYDEYSTGAYLDHFKGKDTHMDMHRQYQATELSYVYNEGQADKLKKAKRIFFIIYLKTQEVGHILSYNPDDFTSPTLIMKLDDAEVFMSKKRIEINF</sequence>
<organism evidence="2">
    <name type="scientific">hydrothermal vent metagenome</name>
    <dbReference type="NCBI Taxonomy" id="652676"/>
    <lineage>
        <taxon>unclassified sequences</taxon>
        <taxon>metagenomes</taxon>
        <taxon>ecological metagenomes</taxon>
    </lineage>
</organism>
<feature type="transmembrane region" description="Helical" evidence="1">
    <location>
        <begin position="57"/>
        <end position="75"/>
    </location>
</feature>
<evidence type="ECO:0000313" key="2">
    <source>
        <dbReference type="EMBL" id="VAX23469.1"/>
    </source>
</evidence>
<feature type="transmembrane region" description="Helical" evidence="1">
    <location>
        <begin position="239"/>
        <end position="257"/>
    </location>
</feature>